<evidence type="ECO:0000313" key="1">
    <source>
        <dbReference type="EMBL" id="MAA14780.1"/>
    </source>
</evidence>
<protein>
    <submittedName>
        <fullName evidence="1">Uncharacterized protein</fullName>
    </submittedName>
</protein>
<accession>A0A224YLV5</accession>
<organism evidence="1">
    <name type="scientific">Rhipicephalus zambeziensis</name>
    <dbReference type="NCBI Taxonomy" id="60191"/>
    <lineage>
        <taxon>Eukaryota</taxon>
        <taxon>Metazoa</taxon>
        <taxon>Ecdysozoa</taxon>
        <taxon>Arthropoda</taxon>
        <taxon>Chelicerata</taxon>
        <taxon>Arachnida</taxon>
        <taxon>Acari</taxon>
        <taxon>Parasitiformes</taxon>
        <taxon>Ixodida</taxon>
        <taxon>Ixodoidea</taxon>
        <taxon>Ixodidae</taxon>
        <taxon>Rhipicephalinae</taxon>
        <taxon>Rhipicephalus</taxon>
        <taxon>Rhipicephalus</taxon>
    </lineage>
</organism>
<sequence>MVPQQATLSIHAVGFLMQNFCQINGPESTFAGKHFYCRNTMTNLKARTKNYKVAQFRKCVYVRKSLAMRPQRHTILNTEESSSLNKLAAFSKSCTLAKMQMRQSCDRRKCDFYYNREQKQKQG</sequence>
<dbReference type="EMBL" id="GFPF01003634">
    <property type="protein sequence ID" value="MAA14780.1"/>
    <property type="molecule type" value="Transcribed_RNA"/>
</dbReference>
<proteinExistence type="predicted"/>
<name>A0A224YLV5_9ACAR</name>
<reference evidence="1" key="1">
    <citation type="journal article" date="2017" name="Parasit. Vectors">
        <title>Sialotranscriptomics of Rhipicephalus zambeziensis reveals intricate expression profiles of secretory proteins and suggests tight temporal transcriptional regulation during blood-feeding.</title>
        <authorList>
            <person name="de Castro M.H."/>
            <person name="de Klerk D."/>
            <person name="Pienaar R."/>
            <person name="Rees D.J.G."/>
            <person name="Mans B.J."/>
        </authorList>
    </citation>
    <scope>NUCLEOTIDE SEQUENCE</scope>
    <source>
        <tissue evidence="1">Salivary glands</tissue>
    </source>
</reference>
<dbReference type="AlphaFoldDB" id="A0A224YLV5"/>